<dbReference type="Proteomes" id="UP000092544">
    <property type="component" value="Unassembled WGS sequence"/>
</dbReference>
<accession>A0A1A8TPF8</accession>
<sequence length="144" mass="16265">MISDIEKKQIDQIQYEEDIEKIISIAKGSSNPCFLQQYAIAYNWDDGMALPNAIANNEYCDLGTALTLFWLAEGMSYYLKEVERNVYNNDWADFCEMIADKLNSSVYANGPVSFKPDINSLTLHKYNKAGIPSVLYQEVIGASI</sequence>
<reference evidence="2 3" key="1">
    <citation type="submission" date="2016-06" db="EMBL/GenBank/DDBJ databases">
        <authorList>
            <person name="Kjaerup R.B."/>
            <person name="Dalgaard T.S."/>
            <person name="Juul-Madsen H.R."/>
        </authorList>
    </citation>
    <scope>NUCLEOTIDE SEQUENCE [LARGE SCALE GENOMIC DNA]</scope>
    <source>
        <strain evidence="2 3">CECT 8886</strain>
    </source>
</reference>
<proteinExistence type="predicted"/>
<dbReference type="STRING" id="1792290.MSP8886_03308"/>
<feature type="domain" description="DUF4274" evidence="1">
    <location>
        <begin position="31"/>
        <end position="102"/>
    </location>
</feature>
<evidence type="ECO:0000259" key="1">
    <source>
        <dbReference type="Pfam" id="PF14096"/>
    </source>
</evidence>
<dbReference type="InterPro" id="IPR025369">
    <property type="entry name" value="DUF4274"/>
</dbReference>
<organism evidence="2 3">
    <name type="scientific">Marinomonas spartinae</name>
    <dbReference type="NCBI Taxonomy" id="1792290"/>
    <lineage>
        <taxon>Bacteria</taxon>
        <taxon>Pseudomonadati</taxon>
        <taxon>Pseudomonadota</taxon>
        <taxon>Gammaproteobacteria</taxon>
        <taxon>Oceanospirillales</taxon>
        <taxon>Oceanospirillaceae</taxon>
        <taxon>Marinomonas</taxon>
    </lineage>
</organism>
<dbReference type="AlphaFoldDB" id="A0A1A8TPF8"/>
<evidence type="ECO:0000313" key="2">
    <source>
        <dbReference type="EMBL" id="SBS35203.1"/>
    </source>
</evidence>
<dbReference type="OrthoDB" id="269804at2"/>
<dbReference type="EMBL" id="FLOB01000009">
    <property type="protein sequence ID" value="SBS35203.1"/>
    <property type="molecule type" value="Genomic_DNA"/>
</dbReference>
<gene>
    <name evidence="2" type="ORF">MSP8886_03308</name>
</gene>
<dbReference type="Pfam" id="PF14096">
    <property type="entry name" value="DUF4274"/>
    <property type="match status" value="1"/>
</dbReference>
<evidence type="ECO:0000313" key="3">
    <source>
        <dbReference type="Proteomes" id="UP000092544"/>
    </source>
</evidence>
<protein>
    <recommendedName>
        <fullName evidence="1">DUF4274 domain-containing protein</fullName>
    </recommendedName>
</protein>
<keyword evidence="3" id="KW-1185">Reference proteome</keyword>
<name>A0A1A8TPF8_9GAMM</name>
<dbReference type="RefSeq" id="WP_067018397.1">
    <property type="nucleotide sequence ID" value="NZ_FLOB01000009.1"/>
</dbReference>